<proteinExistence type="predicted"/>
<dbReference type="WBParaSite" id="ACRNAN_scaffold16220.g21554.t1">
    <property type="protein sequence ID" value="ACRNAN_scaffold16220.g21554.t1"/>
    <property type="gene ID" value="ACRNAN_scaffold16220.g21554"/>
</dbReference>
<sequence length="32" mass="3415">MAEADDSCDAISIAACIDYCADEYDCGTYNCV</sequence>
<organism evidence="1 2">
    <name type="scientific">Acrobeloides nanus</name>
    <dbReference type="NCBI Taxonomy" id="290746"/>
    <lineage>
        <taxon>Eukaryota</taxon>
        <taxon>Metazoa</taxon>
        <taxon>Ecdysozoa</taxon>
        <taxon>Nematoda</taxon>
        <taxon>Chromadorea</taxon>
        <taxon>Rhabditida</taxon>
        <taxon>Tylenchina</taxon>
        <taxon>Cephalobomorpha</taxon>
        <taxon>Cephaloboidea</taxon>
        <taxon>Cephalobidae</taxon>
        <taxon>Acrobeloides</taxon>
    </lineage>
</organism>
<keyword evidence="1" id="KW-1185">Reference proteome</keyword>
<protein>
    <submittedName>
        <fullName evidence="2">Uncharacterized protein</fullName>
    </submittedName>
</protein>
<dbReference type="AlphaFoldDB" id="A0A914CY75"/>
<accession>A0A914CY75</accession>
<reference evidence="2" key="1">
    <citation type="submission" date="2022-11" db="UniProtKB">
        <authorList>
            <consortium name="WormBaseParasite"/>
        </authorList>
    </citation>
    <scope>IDENTIFICATION</scope>
</reference>
<evidence type="ECO:0000313" key="2">
    <source>
        <dbReference type="WBParaSite" id="ACRNAN_scaffold16220.g21554.t1"/>
    </source>
</evidence>
<dbReference type="Proteomes" id="UP000887540">
    <property type="component" value="Unplaced"/>
</dbReference>
<name>A0A914CY75_9BILA</name>
<evidence type="ECO:0000313" key="1">
    <source>
        <dbReference type="Proteomes" id="UP000887540"/>
    </source>
</evidence>